<gene>
    <name evidence="3" type="ORF">JNB62_13025</name>
</gene>
<keyword evidence="2" id="KW-0812">Transmembrane</keyword>
<keyword evidence="2" id="KW-1133">Transmembrane helix</keyword>
<evidence type="ECO:0000256" key="1">
    <source>
        <dbReference type="SAM" id="MobiDB-lite"/>
    </source>
</evidence>
<keyword evidence="4" id="KW-1185">Reference proteome</keyword>
<name>A0ABS7HNS6_9MICO</name>
<dbReference type="Proteomes" id="UP001196843">
    <property type="component" value="Unassembled WGS sequence"/>
</dbReference>
<feature type="transmembrane region" description="Helical" evidence="2">
    <location>
        <begin position="30"/>
        <end position="51"/>
    </location>
</feature>
<accession>A0ABS7HNS6</accession>
<feature type="region of interest" description="Disordered" evidence="1">
    <location>
        <begin position="111"/>
        <end position="158"/>
    </location>
</feature>
<evidence type="ECO:0000256" key="2">
    <source>
        <dbReference type="SAM" id="Phobius"/>
    </source>
</evidence>
<feature type="compositionally biased region" description="Polar residues" evidence="1">
    <location>
        <begin position="124"/>
        <end position="134"/>
    </location>
</feature>
<feature type="transmembrane region" description="Helical" evidence="2">
    <location>
        <begin position="6"/>
        <end position="23"/>
    </location>
</feature>
<dbReference type="RefSeq" id="WP_220301318.1">
    <property type="nucleotide sequence ID" value="NZ_JAEUAW010000009.1"/>
</dbReference>
<dbReference type="Pfam" id="PF10066">
    <property type="entry name" value="DUF2304"/>
    <property type="match status" value="1"/>
</dbReference>
<keyword evidence="2" id="KW-0472">Membrane</keyword>
<dbReference type="EMBL" id="JAEUAW010000009">
    <property type="protein sequence ID" value="MBW9094612.1"/>
    <property type="molecule type" value="Genomic_DNA"/>
</dbReference>
<comment type="caution">
    <text evidence="3">The sequence shown here is derived from an EMBL/GenBank/DDBJ whole genome shotgun (WGS) entry which is preliminary data.</text>
</comment>
<proteinExistence type="predicted"/>
<feature type="transmembrane region" description="Helical" evidence="2">
    <location>
        <begin position="57"/>
        <end position="78"/>
    </location>
</feature>
<dbReference type="InterPro" id="IPR019277">
    <property type="entry name" value="DUF2304"/>
</dbReference>
<organism evidence="3 4">
    <name type="scientific">Microbacterium jejuense</name>
    <dbReference type="NCBI Taxonomy" id="1263637"/>
    <lineage>
        <taxon>Bacteria</taxon>
        <taxon>Bacillati</taxon>
        <taxon>Actinomycetota</taxon>
        <taxon>Actinomycetes</taxon>
        <taxon>Micrococcales</taxon>
        <taxon>Microbacteriaceae</taxon>
        <taxon>Microbacterium</taxon>
    </lineage>
</organism>
<evidence type="ECO:0000313" key="4">
    <source>
        <dbReference type="Proteomes" id="UP001196843"/>
    </source>
</evidence>
<feature type="compositionally biased region" description="Polar residues" evidence="1">
    <location>
        <begin position="148"/>
        <end position="158"/>
    </location>
</feature>
<reference evidence="3 4" key="1">
    <citation type="journal article" date="2021" name="MBio">
        <title>Poor Competitiveness of Bradyrhizobium in Pigeon Pea Root Colonization in Indian Soils.</title>
        <authorList>
            <person name="Chalasani D."/>
            <person name="Basu A."/>
            <person name="Pullabhotla S.V.S.R.N."/>
            <person name="Jorrin B."/>
            <person name="Neal A.L."/>
            <person name="Poole P.S."/>
            <person name="Podile A.R."/>
            <person name="Tkacz A."/>
        </authorList>
    </citation>
    <scope>NUCLEOTIDE SEQUENCE [LARGE SCALE GENOMIC DNA]</scope>
    <source>
        <strain evidence="3 4">HU14</strain>
    </source>
</reference>
<protein>
    <submittedName>
        <fullName evidence="3">DUF2304 domain-containing protein</fullName>
    </submittedName>
</protein>
<evidence type="ECO:0000313" key="3">
    <source>
        <dbReference type="EMBL" id="MBW9094612.1"/>
    </source>
</evidence>
<sequence>MIIALGIVIALGILSFVMWLLLTRRLREKYAVLWLVIALAVLILGIFPELLFGLTRLLGVAVPANLLFALATLLLIGVSLHLSWELSQVEDETRRLAEEVAILHARLDGIAPDGRDAAGASHADPSTESASQPTDALRRDDAEMTEAAVSSQTDRPDE</sequence>